<evidence type="ECO:0000256" key="1">
    <source>
        <dbReference type="SAM" id="MobiDB-lite"/>
    </source>
</evidence>
<evidence type="ECO:0000256" key="2">
    <source>
        <dbReference type="SAM" id="SignalP"/>
    </source>
</evidence>
<name>A0A653DJ12_CALMS</name>
<sequence length="150" mass="16908">MAPSITLFLVALLLCASLIEPKNIRQKRDINKNVTLVEERSFIRDSVEGAPNDKQWRMDENNTTTSSKEEYGSKSLPLRAAVESIPDNTWQQERLPLRDAVERRPPPDKPLDDSDPPATIRPSGLLNWEASSGDDIKQQIIGKLDFNTPQ</sequence>
<gene>
    <name evidence="3" type="ORF">CALMAC_LOCUS17959</name>
</gene>
<feature type="non-terminal residue" evidence="3">
    <location>
        <position position="150"/>
    </location>
</feature>
<keyword evidence="4" id="KW-1185">Reference proteome</keyword>
<keyword evidence="2" id="KW-0732">Signal</keyword>
<dbReference type="AlphaFoldDB" id="A0A653DJ12"/>
<accession>A0A653DJ12</accession>
<evidence type="ECO:0000313" key="3">
    <source>
        <dbReference type="EMBL" id="VEN60183.1"/>
    </source>
</evidence>
<dbReference type="OrthoDB" id="10638588at2759"/>
<proteinExistence type="predicted"/>
<feature type="signal peptide" evidence="2">
    <location>
        <begin position="1"/>
        <end position="21"/>
    </location>
</feature>
<feature type="region of interest" description="Disordered" evidence="1">
    <location>
        <begin position="47"/>
        <end position="150"/>
    </location>
</feature>
<dbReference type="EMBL" id="CAACVG010012386">
    <property type="protein sequence ID" value="VEN60183.1"/>
    <property type="molecule type" value="Genomic_DNA"/>
</dbReference>
<feature type="chain" id="PRO_5024907460" evidence="2">
    <location>
        <begin position="22"/>
        <end position="150"/>
    </location>
</feature>
<evidence type="ECO:0000313" key="4">
    <source>
        <dbReference type="Proteomes" id="UP000410492"/>
    </source>
</evidence>
<organism evidence="3 4">
    <name type="scientific">Callosobruchus maculatus</name>
    <name type="common">Southern cowpea weevil</name>
    <name type="synonym">Pulse bruchid</name>
    <dbReference type="NCBI Taxonomy" id="64391"/>
    <lineage>
        <taxon>Eukaryota</taxon>
        <taxon>Metazoa</taxon>
        <taxon>Ecdysozoa</taxon>
        <taxon>Arthropoda</taxon>
        <taxon>Hexapoda</taxon>
        <taxon>Insecta</taxon>
        <taxon>Pterygota</taxon>
        <taxon>Neoptera</taxon>
        <taxon>Endopterygota</taxon>
        <taxon>Coleoptera</taxon>
        <taxon>Polyphaga</taxon>
        <taxon>Cucujiformia</taxon>
        <taxon>Chrysomeloidea</taxon>
        <taxon>Chrysomelidae</taxon>
        <taxon>Bruchinae</taxon>
        <taxon>Bruchini</taxon>
        <taxon>Callosobruchus</taxon>
    </lineage>
</organism>
<feature type="compositionally biased region" description="Basic and acidic residues" evidence="1">
    <location>
        <begin position="95"/>
        <end position="112"/>
    </location>
</feature>
<protein>
    <submittedName>
        <fullName evidence="3">Uncharacterized protein</fullName>
    </submittedName>
</protein>
<dbReference type="Proteomes" id="UP000410492">
    <property type="component" value="Unassembled WGS sequence"/>
</dbReference>
<reference evidence="3 4" key="1">
    <citation type="submission" date="2019-01" db="EMBL/GenBank/DDBJ databases">
        <authorList>
            <person name="Sayadi A."/>
        </authorList>
    </citation>
    <scope>NUCLEOTIDE SEQUENCE [LARGE SCALE GENOMIC DNA]</scope>
</reference>